<feature type="region of interest" description="Disordered" evidence="1">
    <location>
        <begin position="144"/>
        <end position="186"/>
    </location>
</feature>
<dbReference type="RefSeq" id="WP_176787680.1">
    <property type="nucleotide sequence ID" value="NZ_FNCV01000003.1"/>
</dbReference>
<evidence type="ECO:0000313" key="3">
    <source>
        <dbReference type="Proteomes" id="UP000217076"/>
    </source>
</evidence>
<evidence type="ECO:0000256" key="1">
    <source>
        <dbReference type="SAM" id="MobiDB-lite"/>
    </source>
</evidence>
<dbReference type="STRING" id="83401.SAMN05421742_103260"/>
<proteinExistence type="predicted"/>
<reference evidence="3" key="1">
    <citation type="submission" date="2016-10" db="EMBL/GenBank/DDBJ databases">
        <authorList>
            <person name="Varghese N."/>
            <person name="Submissions S."/>
        </authorList>
    </citation>
    <scope>NUCLEOTIDE SEQUENCE [LARGE SCALE GENOMIC DNA]</scope>
    <source>
        <strain evidence="3">930I</strain>
    </source>
</reference>
<protein>
    <submittedName>
        <fullName evidence="2">Uncharacterized metal-binding protein YceD, DUF177 family</fullName>
    </submittedName>
</protein>
<organism evidence="2 3">
    <name type="scientific">Roseospirillum parvum</name>
    <dbReference type="NCBI Taxonomy" id="83401"/>
    <lineage>
        <taxon>Bacteria</taxon>
        <taxon>Pseudomonadati</taxon>
        <taxon>Pseudomonadota</taxon>
        <taxon>Alphaproteobacteria</taxon>
        <taxon>Rhodospirillales</taxon>
        <taxon>Rhodospirillaceae</taxon>
        <taxon>Roseospirillum</taxon>
    </lineage>
</organism>
<sequence length="186" mass="19346">MTRSAEIPPPVLCPPVTVTDLPGNGRVVRLKADAETRARVAAFLDLPAIDRLSVEAELKPRGRGLTVSGRVQARVVQTCVVSLAPVTGQVDEAFRVRFVPPGRADRGGAPDIEPTGDDPPETLVGDSVDLSAIVLEHLSLGLDPFPRAAEAEPPAPLGDPDPPEEADSASGGKGPFAALARLRSDG</sequence>
<evidence type="ECO:0000313" key="2">
    <source>
        <dbReference type="EMBL" id="SDG94044.1"/>
    </source>
</evidence>
<keyword evidence="3" id="KW-1185">Reference proteome</keyword>
<accession>A0A1G7YCD0</accession>
<dbReference type="Pfam" id="PF02620">
    <property type="entry name" value="YceD"/>
    <property type="match status" value="1"/>
</dbReference>
<dbReference type="EMBL" id="FNCV01000003">
    <property type="protein sequence ID" value="SDG94044.1"/>
    <property type="molecule type" value="Genomic_DNA"/>
</dbReference>
<dbReference type="AlphaFoldDB" id="A0A1G7YCD0"/>
<dbReference type="Proteomes" id="UP000217076">
    <property type="component" value="Unassembled WGS sequence"/>
</dbReference>
<dbReference type="InterPro" id="IPR003772">
    <property type="entry name" value="YceD"/>
</dbReference>
<name>A0A1G7YCD0_9PROT</name>
<gene>
    <name evidence="2" type="ORF">SAMN05421742_103260</name>
</gene>
<feature type="region of interest" description="Disordered" evidence="1">
    <location>
        <begin position="100"/>
        <end position="125"/>
    </location>
</feature>